<dbReference type="AlphaFoldDB" id="A0A7Y9JQ16"/>
<organism evidence="1 2">
    <name type="scientific">Microbacterium pseudoresistens</name>
    <dbReference type="NCBI Taxonomy" id="640634"/>
    <lineage>
        <taxon>Bacteria</taxon>
        <taxon>Bacillati</taxon>
        <taxon>Actinomycetota</taxon>
        <taxon>Actinomycetes</taxon>
        <taxon>Micrococcales</taxon>
        <taxon>Microbacteriaceae</taxon>
        <taxon>Microbacterium</taxon>
    </lineage>
</organism>
<proteinExistence type="predicted"/>
<accession>A0A7Y9JQ16</accession>
<name>A0A7Y9JQ16_9MICO</name>
<reference evidence="1 2" key="1">
    <citation type="submission" date="2020-07" db="EMBL/GenBank/DDBJ databases">
        <title>Sequencing the genomes of 1000 actinobacteria strains.</title>
        <authorList>
            <person name="Klenk H.-P."/>
        </authorList>
    </citation>
    <scope>NUCLEOTIDE SEQUENCE [LARGE SCALE GENOMIC DNA]</scope>
    <source>
        <strain evidence="1 2">DSM 22185</strain>
    </source>
</reference>
<evidence type="ECO:0000313" key="2">
    <source>
        <dbReference type="Proteomes" id="UP000552045"/>
    </source>
</evidence>
<gene>
    <name evidence="1" type="ORF">BKA02_002294</name>
</gene>
<comment type="caution">
    <text evidence="1">The sequence shown here is derived from an EMBL/GenBank/DDBJ whole genome shotgun (WGS) entry which is preliminary data.</text>
</comment>
<dbReference type="Proteomes" id="UP000552045">
    <property type="component" value="Unassembled WGS sequence"/>
</dbReference>
<keyword evidence="2" id="KW-1185">Reference proteome</keyword>
<sequence>MMIRIDFTPFSGISASAVASVGGLRPAVA</sequence>
<dbReference type="EMBL" id="JACCBH010000001">
    <property type="protein sequence ID" value="NYD55239.1"/>
    <property type="molecule type" value="Genomic_DNA"/>
</dbReference>
<evidence type="ECO:0000313" key="1">
    <source>
        <dbReference type="EMBL" id="NYD55239.1"/>
    </source>
</evidence>
<protein>
    <submittedName>
        <fullName evidence="1">Uncharacterized protein</fullName>
    </submittedName>
</protein>